<dbReference type="InterPro" id="IPR025714">
    <property type="entry name" value="Methyltranfer_dom"/>
</dbReference>
<dbReference type="Proteomes" id="UP000290204">
    <property type="component" value="Unassembled WGS sequence"/>
</dbReference>
<dbReference type="SUPFAM" id="SSF53335">
    <property type="entry name" value="S-adenosyl-L-methionine-dependent methyltransferases"/>
    <property type="match status" value="1"/>
</dbReference>
<dbReference type="CDD" id="cd02440">
    <property type="entry name" value="AdoMet_MTases"/>
    <property type="match status" value="1"/>
</dbReference>
<keyword evidence="2" id="KW-0808">Transferase</keyword>
<dbReference type="InterPro" id="IPR029063">
    <property type="entry name" value="SAM-dependent_MTases_sf"/>
</dbReference>
<dbReference type="GO" id="GO:0008168">
    <property type="term" value="F:methyltransferase activity"/>
    <property type="evidence" value="ECO:0007669"/>
    <property type="project" value="UniProtKB-KW"/>
</dbReference>
<keyword evidence="3" id="KW-1185">Reference proteome</keyword>
<dbReference type="Pfam" id="PF13847">
    <property type="entry name" value="Methyltransf_31"/>
    <property type="match status" value="1"/>
</dbReference>
<dbReference type="Gene3D" id="3.40.50.150">
    <property type="entry name" value="Vaccinia Virus protein VP39"/>
    <property type="match status" value="1"/>
</dbReference>
<dbReference type="OrthoDB" id="108476at2"/>
<evidence type="ECO:0000313" key="3">
    <source>
        <dbReference type="Proteomes" id="UP000290204"/>
    </source>
</evidence>
<proteinExistence type="predicted"/>
<keyword evidence="2" id="KW-0489">Methyltransferase</keyword>
<protein>
    <submittedName>
        <fullName evidence="2">Methyltransferase domain-containing protein</fullName>
    </submittedName>
</protein>
<dbReference type="GO" id="GO:0032259">
    <property type="term" value="P:methylation"/>
    <property type="evidence" value="ECO:0007669"/>
    <property type="project" value="UniProtKB-KW"/>
</dbReference>
<evidence type="ECO:0000313" key="2">
    <source>
        <dbReference type="EMBL" id="RXK57424.1"/>
    </source>
</evidence>
<gene>
    <name evidence="2" type="ORF">ESA94_21055</name>
</gene>
<sequence>MNLIYKIADAFVKTKAGTASIRILYKTYEFIRYRRSLQEHSISTQRLQIFFSDLTVRGGFMKGLKYPGFASYGSSIFPKLSGTYESELADIFFQLEKNNYSCIVDVGCAEGFYAVGLAQRFKQAKVYAFDISETAQQLCKEMAALNNVSSQVEVKQECTAENLAALVLDQRSLIICDCEGYERHLFVRDTIDQLKTSDLIIELHPMHEKDVKEYLHQLFANTHVIEYAASYDDNRKIFELPDIYTSLSKIDRIKIVQEGRAFSMDWMIAKAKGAK</sequence>
<feature type="domain" description="Methyltransferase" evidence="1">
    <location>
        <begin position="103"/>
        <end position="177"/>
    </location>
</feature>
<name>A0A4Q1CDN0_9BACT</name>
<reference evidence="2 3" key="1">
    <citation type="submission" date="2019-01" db="EMBL/GenBank/DDBJ databases">
        <title>Lacibacter sp. strain TTM-7.</title>
        <authorList>
            <person name="Chen W.-M."/>
        </authorList>
    </citation>
    <scope>NUCLEOTIDE SEQUENCE [LARGE SCALE GENOMIC DNA]</scope>
    <source>
        <strain evidence="2 3">TTM-7</strain>
    </source>
</reference>
<accession>A0A4Q1CDN0</accession>
<comment type="caution">
    <text evidence="2">The sequence shown here is derived from an EMBL/GenBank/DDBJ whole genome shotgun (WGS) entry which is preliminary data.</text>
</comment>
<dbReference type="EMBL" id="SDHW01000011">
    <property type="protein sequence ID" value="RXK57424.1"/>
    <property type="molecule type" value="Genomic_DNA"/>
</dbReference>
<dbReference type="AlphaFoldDB" id="A0A4Q1CDN0"/>
<evidence type="ECO:0000259" key="1">
    <source>
        <dbReference type="Pfam" id="PF13847"/>
    </source>
</evidence>
<organism evidence="2 3">
    <name type="scientific">Lacibacter luteus</name>
    <dbReference type="NCBI Taxonomy" id="2508719"/>
    <lineage>
        <taxon>Bacteria</taxon>
        <taxon>Pseudomonadati</taxon>
        <taxon>Bacteroidota</taxon>
        <taxon>Chitinophagia</taxon>
        <taxon>Chitinophagales</taxon>
        <taxon>Chitinophagaceae</taxon>
        <taxon>Lacibacter</taxon>
    </lineage>
</organism>